<evidence type="ECO:0000313" key="2">
    <source>
        <dbReference type="Proteomes" id="UP001500483"/>
    </source>
</evidence>
<sequence>MLLALAVLLLVGVSLFVDVPGGHVAPPTVGIGTAVIPTPLGSVGGAGEVAGDAVFSAPR</sequence>
<comment type="caution">
    <text evidence="1">The sequence shown here is derived from an EMBL/GenBank/DDBJ whole genome shotgun (WGS) entry which is preliminary data.</text>
</comment>
<gene>
    <name evidence="1" type="ORF">GCM10020366_49360</name>
</gene>
<accession>A0ABP6RWT7</accession>
<name>A0ABP6RWT7_9PSEU</name>
<dbReference type="Proteomes" id="UP001500483">
    <property type="component" value="Unassembled WGS sequence"/>
</dbReference>
<keyword evidence="2" id="KW-1185">Reference proteome</keyword>
<organism evidence="1 2">
    <name type="scientific">Saccharopolyspora gregorii</name>
    <dbReference type="NCBI Taxonomy" id="33914"/>
    <lineage>
        <taxon>Bacteria</taxon>
        <taxon>Bacillati</taxon>
        <taxon>Actinomycetota</taxon>
        <taxon>Actinomycetes</taxon>
        <taxon>Pseudonocardiales</taxon>
        <taxon>Pseudonocardiaceae</taxon>
        <taxon>Saccharopolyspora</taxon>
    </lineage>
</organism>
<evidence type="ECO:0000313" key="1">
    <source>
        <dbReference type="EMBL" id="GAA3362235.1"/>
    </source>
</evidence>
<reference evidence="2" key="1">
    <citation type="journal article" date="2019" name="Int. J. Syst. Evol. Microbiol.">
        <title>The Global Catalogue of Microorganisms (GCM) 10K type strain sequencing project: providing services to taxonomists for standard genome sequencing and annotation.</title>
        <authorList>
            <consortium name="The Broad Institute Genomics Platform"/>
            <consortium name="The Broad Institute Genome Sequencing Center for Infectious Disease"/>
            <person name="Wu L."/>
            <person name="Ma J."/>
        </authorList>
    </citation>
    <scope>NUCLEOTIDE SEQUENCE [LARGE SCALE GENOMIC DNA]</scope>
    <source>
        <strain evidence="2">JCM 9687</strain>
    </source>
</reference>
<proteinExistence type="predicted"/>
<protein>
    <submittedName>
        <fullName evidence="1">Uncharacterized protein</fullName>
    </submittedName>
</protein>
<dbReference type="EMBL" id="BAAAYK010000038">
    <property type="protein sequence ID" value="GAA3362235.1"/>
    <property type="molecule type" value="Genomic_DNA"/>
</dbReference>